<evidence type="ECO:0000256" key="5">
    <source>
        <dbReference type="HAMAP-Rule" id="MF_00844"/>
    </source>
</evidence>
<dbReference type="FunFam" id="2.30.310.10:FF:000004">
    <property type="entry name" value="Fibronectin-binding protein A"/>
    <property type="match status" value="1"/>
</dbReference>
<feature type="coiled-coil region" evidence="5">
    <location>
        <begin position="296"/>
        <end position="323"/>
    </location>
</feature>
<evidence type="ECO:0000256" key="3">
    <source>
        <dbReference type="ARBA" id="ARBA00022884"/>
    </source>
</evidence>
<keyword evidence="4 5" id="KW-0648">Protein biosynthesis</keyword>
<comment type="subunit">
    <text evidence="5">Associates with stalled 50S ribosomal subunits. Binds to RqcP.</text>
</comment>
<comment type="function">
    <text evidence="5">Key component of the ribosome quality control system (RQC), a ribosome-associated complex that mediates the extraction of incompletely synthesized nascent chains from stalled ribosomes and their subsequent degradation. RqcH recruits Ala-charged tRNA, and with RqcP directs the elongation of stalled nascent chains on 50S ribosomal subunits, leading to non-templated C-terminal alanine extensions (Ala tail). The Ala tail promotes nascent chain degradation. May add between 1 and at least 8 Ala residues. Binds to stalled 50S ribosomal subunits.</text>
</comment>
<protein>
    <recommendedName>
        <fullName evidence="5">Rqc2 homolog RqcH</fullName>
        <shortName evidence="5">RqcH</shortName>
    </recommendedName>
</protein>
<reference evidence="7" key="1">
    <citation type="journal article" date="2014" name="Int. J. Syst. Evol. Microbiol.">
        <title>Complete genome sequence of Corynebacterium casei LMG S-19264T (=DSM 44701T), isolated from a smear-ripened cheese.</title>
        <authorList>
            <consortium name="US DOE Joint Genome Institute (JGI-PGF)"/>
            <person name="Walter F."/>
            <person name="Albersmeier A."/>
            <person name="Kalinowski J."/>
            <person name="Ruckert C."/>
        </authorList>
    </citation>
    <scope>NUCLEOTIDE SEQUENCE</scope>
    <source>
        <strain evidence="7">JCM 14719</strain>
    </source>
</reference>
<dbReference type="Pfam" id="PF05833">
    <property type="entry name" value="NFACT_N"/>
    <property type="match status" value="1"/>
</dbReference>
<dbReference type="InterPro" id="IPR051608">
    <property type="entry name" value="RQC_Subunit_NEMF"/>
</dbReference>
<evidence type="ECO:0000313" key="7">
    <source>
        <dbReference type="EMBL" id="GGJ92000.1"/>
    </source>
</evidence>
<dbReference type="PANTHER" id="PTHR15239:SF6">
    <property type="entry name" value="RIBOSOME QUALITY CONTROL COMPLEX SUBUNIT NEMF"/>
    <property type="match status" value="1"/>
</dbReference>
<evidence type="ECO:0000313" key="8">
    <source>
        <dbReference type="Proteomes" id="UP000637720"/>
    </source>
</evidence>
<dbReference type="Gene3D" id="1.10.8.50">
    <property type="match status" value="1"/>
</dbReference>
<dbReference type="InterPro" id="IPR008532">
    <property type="entry name" value="NFACT_RNA-bd"/>
</dbReference>
<dbReference type="Proteomes" id="UP000637720">
    <property type="component" value="Unassembled WGS sequence"/>
</dbReference>
<dbReference type="Gene3D" id="2.30.310.10">
    <property type="entry name" value="ibrinogen binding protein from staphylococcus aureus domain"/>
    <property type="match status" value="1"/>
</dbReference>
<comment type="caution">
    <text evidence="7">The sequence shown here is derived from an EMBL/GenBank/DDBJ whole genome shotgun (WGS) entry which is preliminary data.</text>
</comment>
<feature type="coiled-coil region" evidence="5">
    <location>
        <begin position="381"/>
        <end position="415"/>
    </location>
</feature>
<dbReference type="Gene3D" id="3.40.970.40">
    <property type="entry name" value="fibrinogen binding protein from staphylococcus aureus domain like"/>
    <property type="match status" value="1"/>
</dbReference>
<evidence type="ECO:0000256" key="4">
    <source>
        <dbReference type="ARBA" id="ARBA00022917"/>
    </source>
</evidence>
<keyword evidence="5" id="KW-0175">Coiled coil</keyword>
<dbReference type="GO" id="GO:0019843">
    <property type="term" value="F:rRNA binding"/>
    <property type="evidence" value="ECO:0007669"/>
    <property type="project" value="UniProtKB-UniRule"/>
</dbReference>
<evidence type="ECO:0000256" key="1">
    <source>
        <dbReference type="ARBA" id="ARBA00022555"/>
    </source>
</evidence>
<dbReference type="GO" id="GO:1990112">
    <property type="term" value="C:RQC complex"/>
    <property type="evidence" value="ECO:0007669"/>
    <property type="project" value="TreeGrafter"/>
</dbReference>
<comment type="similarity">
    <text evidence="5">Belongs to the NEMF family.</text>
</comment>
<keyword evidence="8" id="KW-1185">Reference proteome</keyword>
<name>A0A8J3F933_9BACI</name>
<dbReference type="GO" id="GO:0043023">
    <property type="term" value="F:ribosomal large subunit binding"/>
    <property type="evidence" value="ECO:0007669"/>
    <property type="project" value="UniProtKB-UniRule"/>
</dbReference>
<dbReference type="InterPro" id="IPR043682">
    <property type="entry name" value="RqcH_bacterial"/>
</dbReference>
<sequence length="579" mass="64600">MSIDGIVLRCLVHELNATCASGRIVKIHQPTPYDLVLTVRAHGETHRLLLSANPSAPRLHLTDQPFANPTEPPMFCMLLRKHLEGGVLQAITQVALERIVHLDVLSRDELGDPAIRRLVVEIMGRHSNIILVDPKTGTILDGIRHVTPAISQYRVVLPGRPYVAPPAQDKLNPLETSRDAFLAALDFNAGKLDQQLLSRFLGIGPVLAREIVHRAGLPTREALWEAFSRIMDDVRAHRYRPTRVRTADGKDVFAAVALTGVSGETLAYDSMSRLLDDVFRERTEREAIHQRLGDLARVVKNEIKKHERKRQLLLDTLAETRDAERYRLFGELLTAHLHEIPRGASEVQLPNYYEEGLPMVTIPLDPAKSAAENAQAYFKKYNKAKVAAETAAAQLAQAEAELRYLETVAQQLEDATLADAEEIRDELIEQGYLKPDKGGRRKGRETASKPAVFRSSEGYTILVGKNNRQNERLRRQAAPSDTWLHAKDIPGAHVIIRGTGYGEATLLEAAMLAAYFSKARHSSRVPVDYTEVRHVRKPAGAKPGFVIYERQKTVYVTPDEALVRRLAADEGAGRAEEIR</sequence>
<accession>A0A8J3F933</accession>
<dbReference type="Pfam" id="PF05670">
    <property type="entry name" value="NFACT-R_1"/>
    <property type="match status" value="1"/>
</dbReference>
<keyword evidence="3 5" id="KW-0694">RNA-binding</keyword>
<dbReference type="RefSeq" id="WP_188816562.1">
    <property type="nucleotide sequence ID" value="NZ_BMOF01000002.1"/>
</dbReference>
<evidence type="ECO:0000259" key="6">
    <source>
        <dbReference type="Pfam" id="PF05670"/>
    </source>
</evidence>
<dbReference type="PANTHER" id="PTHR15239">
    <property type="entry name" value="NUCLEAR EXPORT MEDIATOR FACTOR NEMF"/>
    <property type="match status" value="1"/>
</dbReference>
<keyword evidence="2 5" id="KW-0699">rRNA-binding</keyword>
<evidence type="ECO:0000256" key="2">
    <source>
        <dbReference type="ARBA" id="ARBA00022730"/>
    </source>
</evidence>
<gene>
    <name evidence="7" type="primary">yloA</name>
    <name evidence="5" type="synonym">rqcH</name>
    <name evidence="7" type="ORF">GCM10007043_02130</name>
</gene>
<proteinExistence type="inferred from homology"/>
<dbReference type="EMBL" id="BMOF01000002">
    <property type="protein sequence ID" value="GGJ92000.1"/>
    <property type="molecule type" value="Genomic_DNA"/>
</dbReference>
<reference evidence="7" key="2">
    <citation type="submission" date="2020-09" db="EMBL/GenBank/DDBJ databases">
        <authorList>
            <person name="Sun Q."/>
            <person name="Ohkuma M."/>
        </authorList>
    </citation>
    <scope>NUCLEOTIDE SEQUENCE</scope>
    <source>
        <strain evidence="7">JCM 14719</strain>
    </source>
</reference>
<dbReference type="GO" id="GO:0000049">
    <property type="term" value="F:tRNA binding"/>
    <property type="evidence" value="ECO:0007669"/>
    <property type="project" value="UniProtKB-UniRule"/>
</dbReference>
<dbReference type="HAMAP" id="MF_00844_B">
    <property type="entry name" value="RqcH_B"/>
    <property type="match status" value="1"/>
</dbReference>
<keyword evidence="1 5" id="KW-0820">tRNA-binding</keyword>
<dbReference type="GO" id="GO:0072344">
    <property type="term" value="P:rescue of stalled ribosome"/>
    <property type="evidence" value="ECO:0007669"/>
    <property type="project" value="UniProtKB-UniRule"/>
</dbReference>
<dbReference type="AlphaFoldDB" id="A0A8J3F933"/>
<organism evidence="7 8">
    <name type="scientific">Calditerricola satsumensis</name>
    <dbReference type="NCBI Taxonomy" id="373054"/>
    <lineage>
        <taxon>Bacteria</taxon>
        <taxon>Bacillati</taxon>
        <taxon>Bacillota</taxon>
        <taxon>Bacilli</taxon>
        <taxon>Bacillales</taxon>
        <taxon>Bacillaceae</taxon>
        <taxon>Calditerricola</taxon>
    </lineage>
</organism>
<feature type="domain" description="NFACT RNA-binding" evidence="6">
    <location>
        <begin position="450"/>
        <end position="540"/>
    </location>
</feature>